<proteinExistence type="predicted"/>
<protein>
    <submittedName>
        <fullName evidence="1">Uncharacterized protein</fullName>
    </submittedName>
</protein>
<organism evidence="1 2">
    <name type="scientific">Vespula maculifrons</name>
    <name type="common">Eastern yellow jacket</name>
    <name type="synonym">Wasp</name>
    <dbReference type="NCBI Taxonomy" id="7453"/>
    <lineage>
        <taxon>Eukaryota</taxon>
        <taxon>Metazoa</taxon>
        <taxon>Ecdysozoa</taxon>
        <taxon>Arthropoda</taxon>
        <taxon>Hexapoda</taxon>
        <taxon>Insecta</taxon>
        <taxon>Pterygota</taxon>
        <taxon>Neoptera</taxon>
        <taxon>Endopterygota</taxon>
        <taxon>Hymenoptera</taxon>
        <taxon>Apocrita</taxon>
        <taxon>Aculeata</taxon>
        <taxon>Vespoidea</taxon>
        <taxon>Vespidae</taxon>
        <taxon>Vespinae</taxon>
        <taxon>Vespula</taxon>
    </lineage>
</organism>
<comment type="caution">
    <text evidence="1">The sequence shown here is derived from an EMBL/GenBank/DDBJ whole genome shotgun (WGS) entry which is preliminary data.</text>
</comment>
<sequence>MRVEFGSKGRVPAIFRTEQRYPFINPLAGNPMFSSCSSEWVVARGASGSQLAILRNDDLYVGSSELNRGDMVEEKRMNGLLRISINR</sequence>
<reference evidence="1 2" key="1">
    <citation type="journal article" date="2024" name="Ann. Entomol. Soc. Am.">
        <title>Genomic analyses of the southern and eastern yellowjacket wasps (Hymenoptera: Vespidae) reveal evolutionary signatures of social life.</title>
        <authorList>
            <person name="Catto M.A."/>
            <person name="Caine P.B."/>
            <person name="Orr S.E."/>
            <person name="Hunt B.G."/>
            <person name="Goodisman M.A.D."/>
        </authorList>
    </citation>
    <scope>NUCLEOTIDE SEQUENCE [LARGE SCALE GENOMIC DNA]</scope>
    <source>
        <strain evidence="1">232</strain>
        <tissue evidence="1">Head and thorax</tissue>
    </source>
</reference>
<dbReference type="AlphaFoldDB" id="A0ABD2CPB6"/>
<gene>
    <name evidence="1" type="ORF">V1477_005014</name>
</gene>
<name>A0ABD2CPB6_VESMC</name>
<keyword evidence="2" id="KW-1185">Reference proteome</keyword>
<evidence type="ECO:0000313" key="2">
    <source>
        <dbReference type="Proteomes" id="UP001607303"/>
    </source>
</evidence>
<dbReference type="Proteomes" id="UP001607303">
    <property type="component" value="Unassembled WGS sequence"/>
</dbReference>
<accession>A0ABD2CPB6</accession>
<dbReference type="EMBL" id="JAYRBN010000037">
    <property type="protein sequence ID" value="KAL2746644.1"/>
    <property type="molecule type" value="Genomic_DNA"/>
</dbReference>
<evidence type="ECO:0000313" key="1">
    <source>
        <dbReference type="EMBL" id="KAL2746644.1"/>
    </source>
</evidence>